<sequence>MSNYSEKKLREVEILKKVFGNSSPIIQESEQPDLILKYNADIKFGIEITELYYDGTSARLKKGEYINQLLQKQKY</sequence>
<dbReference type="RefSeq" id="WP_065078587.1">
    <property type="nucleotide sequence ID" value="NZ_LROS01000023.1"/>
</dbReference>
<accession>A0A1A6ARK1</accession>
<evidence type="ECO:0000313" key="1">
    <source>
        <dbReference type="EMBL" id="OBR92660.1"/>
    </source>
</evidence>
<dbReference type="EMBL" id="LROS01000023">
    <property type="protein sequence ID" value="OBR92660.1"/>
    <property type="molecule type" value="Genomic_DNA"/>
</dbReference>
<keyword evidence="2" id="KW-1185">Reference proteome</keyword>
<proteinExistence type="predicted"/>
<evidence type="ECO:0000313" key="2">
    <source>
        <dbReference type="Proteomes" id="UP000093954"/>
    </source>
</evidence>
<gene>
    <name evidence="1" type="ORF">CLRAG_23660</name>
</gene>
<dbReference type="AlphaFoldDB" id="A0A1A6ARK1"/>
<name>A0A1A6ARK1_9CLOT</name>
<comment type="caution">
    <text evidence="1">The sequence shown here is derived from an EMBL/GenBank/DDBJ whole genome shotgun (WGS) entry which is preliminary data.</text>
</comment>
<organism evidence="1 2">
    <name type="scientific">Clostridium ragsdalei P11</name>
    <dbReference type="NCBI Taxonomy" id="1353534"/>
    <lineage>
        <taxon>Bacteria</taxon>
        <taxon>Bacillati</taxon>
        <taxon>Bacillota</taxon>
        <taxon>Clostridia</taxon>
        <taxon>Eubacteriales</taxon>
        <taxon>Clostridiaceae</taxon>
        <taxon>Clostridium</taxon>
    </lineage>
</organism>
<dbReference type="Proteomes" id="UP000093954">
    <property type="component" value="Unassembled WGS sequence"/>
</dbReference>
<protein>
    <submittedName>
        <fullName evidence="1">Uncharacterized protein</fullName>
    </submittedName>
</protein>
<reference evidence="1 2" key="1">
    <citation type="journal article" date="2012" name="Front. Microbiol.">
        <title>Draft Genome Sequence of the Virulent Strain 01-B526 of the Fish Pathogen Aeromonas salmonicida.</title>
        <authorList>
            <person name="Charette S.J."/>
            <person name="Brochu F."/>
            <person name="Boyle B."/>
            <person name="Filion G."/>
            <person name="Tanaka K.H."/>
            <person name="Derome N."/>
        </authorList>
    </citation>
    <scope>NUCLEOTIDE SEQUENCE [LARGE SCALE GENOMIC DNA]</scope>
    <source>
        <strain evidence="1 2">P11</strain>
    </source>
</reference>
<dbReference type="PATRIC" id="fig|1353534.3.peg.2401"/>